<dbReference type="Pfam" id="PF01774">
    <property type="entry name" value="UreD"/>
    <property type="match status" value="1"/>
</dbReference>
<comment type="subunit">
    <text evidence="3">UreD, UreF and UreG form a complex that acts as a GTP-hydrolysis-dependent molecular chaperone, activating the urease apoprotein by helping to assemble the nickel containing metallocenter of UreC. The UreE protein probably delivers the nickel.</text>
</comment>
<name>A0ABX7C0A0_9HYPH</name>
<dbReference type="EMBL" id="CP068047">
    <property type="protein sequence ID" value="QQR37598.1"/>
    <property type="molecule type" value="Genomic_DNA"/>
</dbReference>
<keyword evidence="3" id="KW-0996">Nickel insertion</keyword>
<dbReference type="Proteomes" id="UP000595460">
    <property type="component" value="Chromosome"/>
</dbReference>
<dbReference type="HAMAP" id="MF_01384">
    <property type="entry name" value="UreD"/>
    <property type="match status" value="1"/>
</dbReference>
<evidence type="ECO:0000256" key="1">
    <source>
        <dbReference type="ARBA" id="ARBA00007177"/>
    </source>
</evidence>
<keyword evidence="3" id="KW-0963">Cytoplasm</keyword>
<keyword evidence="2 3" id="KW-0143">Chaperone</keyword>
<proteinExistence type="inferred from homology"/>
<evidence type="ECO:0000313" key="5">
    <source>
        <dbReference type="Proteomes" id="UP000595460"/>
    </source>
</evidence>
<organism evidence="4 5">
    <name type="scientific">Devosia oryziradicis</name>
    <dbReference type="NCBI Taxonomy" id="2801335"/>
    <lineage>
        <taxon>Bacteria</taxon>
        <taxon>Pseudomonadati</taxon>
        <taxon>Pseudomonadota</taxon>
        <taxon>Alphaproteobacteria</taxon>
        <taxon>Hyphomicrobiales</taxon>
        <taxon>Devosiaceae</taxon>
        <taxon>Devosia</taxon>
    </lineage>
</organism>
<comment type="similarity">
    <text evidence="1 3">Belongs to the UreD family.</text>
</comment>
<comment type="function">
    <text evidence="3">Required for maturation of urease via the functional incorporation of the urease nickel metallocenter.</text>
</comment>
<reference evidence="4 5" key="1">
    <citation type="submission" date="2021-01" db="EMBL/GenBank/DDBJ databases">
        <title>Genome seq and assembly of Devosia sp. G19.</title>
        <authorList>
            <person name="Chhetri G."/>
        </authorList>
    </citation>
    <scope>NUCLEOTIDE SEQUENCE [LARGE SCALE GENOMIC DNA]</scope>
    <source>
        <strain evidence="4 5">G19</strain>
    </source>
</reference>
<dbReference type="PANTHER" id="PTHR33643">
    <property type="entry name" value="UREASE ACCESSORY PROTEIN D"/>
    <property type="match status" value="1"/>
</dbReference>
<evidence type="ECO:0000256" key="3">
    <source>
        <dbReference type="HAMAP-Rule" id="MF_01384"/>
    </source>
</evidence>
<sequence length="297" mass="31977">MSACSHRKRRALTIVAENLAKTASHAPMQDLQRARGHGRIGTQQRDGVTRLATLYQDGCSKIRLPNTHSRALEAVLINTAGGLTGGDHMQWSAELAAGGRMVLTTQACERIYRSIGGPARVETRLSVGAGAHLDWLPQETILFAASQLDRRIEIDLAEAASLTAIEAVLLGRDAMGEMALDARLRDNWRIRRNGRLIHAEATRLDGTLAERNGLSLLAGRRAFASVLHVAPSADQCAATLARLRAVLPGDSRIAASANGERLVVRVLAQSGLALRRLIVPILSELSGAGSLPRLWHL</sequence>
<protein>
    <recommendedName>
        <fullName evidence="3">Urease accessory protein UreD</fullName>
    </recommendedName>
</protein>
<evidence type="ECO:0000256" key="2">
    <source>
        <dbReference type="ARBA" id="ARBA00023186"/>
    </source>
</evidence>
<accession>A0ABX7C0A0</accession>
<evidence type="ECO:0000313" key="4">
    <source>
        <dbReference type="EMBL" id="QQR37598.1"/>
    </source>
</evidence>
<dbReference type="PANTHER" id="PTHR33643:SF1">
    <property type="entry name" value="UREASE ACCESSORY PROTEIN D"/>
    <property type="match status" value="1"/>
</dbReference>
<keyword evidence="5" id="KW-1185">Reference proteome</keyword>
<dbReference type="InterPro" id="IPR002669">
    <property type="entry name" value="UreD"/>
</dbReference>
<comment type="subcellular location">
    <subcellularLocation>
        <location evidence="3">Cytoplasm</location>
    </subcellularLocation>
</comment>
<gene>
    <name evidence="3" type="primary">ureD</name>
    <name evidence="4" type="ORF">JI749_08325</name>
</gene>